<feature type="domain" description="DM10" evidence="8">
    <location>
        <begin position="107"/>
        <end position="211"/>
    </location>
</feature>
<accession>A0ABD3GFQ8</accession>
<dbReference type="SMART" id="SM00676">
    <property type="entry name" value="DM10"/>
    <property type="match status" value="3"/>
</dbReference>
<keyword evidence="10" id="KW-1185">Reference proteome</keyword>
<evidence type="ECO:0000256" key="3">
    <source>
        <dbReference type="ARBA" id="ARBA00022490"/>
    </source>
</evidence>
<dbReference type="Gene3D" id="2.30.29.170">
    <property type="match status" value="3"/>
</dbReference>
<evidence type="ECO:0000256" key="7">
    <source>
        <dbReference type="SAM" id="MobiDB-lite"/>
    </source>
</evidence>
<comment type="caution">
    <text evidence="9">The sequence shown here is derived from an EMBL/GenBank/DDBJ whole genome shotgun (WGS) entry which is preliminary data.</text>
</comment>
<protein>
    <recommendedName>
        <fullName evidence="8">DM10 domain-containing protein</fullName>
    </recommendedName>
</protein>
<dbReference type="Proteomes" id="UP001633002">
    <property type="component" value="Unassembled WGS sequence"/>
</dbReference>
<evidence type="ECO:0000256" key="5">
    <source>
        <dbReference type="ARBA" id="ARBA00023212"/>
    </source>
</evidence>
<evidence type="ECO:0000256" key="4">
    <source>
        <dbReference type="ARBA" id="ARBA00022737"/>
    </source>
</evidence>
<evidence type="ECO:0000313" key="9">
    <source>
        <dbReference type="EMBL" id="KAL3677002.1"/>
    </source>
</evidence>
<dbReference type="GO" id="GO:0005856">
    <property type="term" value="C:cytoskeleton"/>
    <property type="evidence" value="ECO:0007669"/>
    <property type="project" value="UniProtKB-SubCell"/>
</dbReference>
<name>A0ABD3GFQ8_9MARC</name>
<dbReference type="GO" id="GO:0005929">
    <property type="term" value="C:cilium"/>
    <property type="evidence" value="ECO:0007669"/>
    <property type="project" value="UniProtKB-SubCell"/>
</dbReference>
<proteinExistence type="predicted"/>
<evidence type="ECO:0000256" key="6">
    <source>
        <dbReference type="ARBA" id="ARBA00023273"/>
    </source>
</evidence>
<keyword evidence="3" id="KW-0963">Cytoplasm</keyword>
<dbReference type="InterPro" id="IPR040193">
    <property type="entry name" value="EFHC1/EFHC2/EFHB"/>
</dbReference>
<evidence type="ECO:0000256" key="1">
    <source>
        <dbReference type="ARBA" id="ARBA00004138"/>
    </source>
</evidence>
<keyword evidence="5" id="KW-0206">Cytoskeleton</keyword>
<evidence type="ECO:0000259" key="8">
    <source>
        <dbReference type="PROSITE" id="PS51336"/>
    </source>
</evidence>
<dbReference type="FunFam" id="2.30.29.170:FF:000004">
    <property type="entry name" value="EF-hand domain containing 2"/>
    <property type="match status" value="1"/>
</dbReference>
<feature type="domain" description="DM10" evidence="8">
    <location>
        <begin position="253"/>
        <end position="485"/>
    </location>
</feature>
<dbReference type="Pfam" id="PF06565">
    <property type="entry name" value="DM10_dom"/>
    <property type="match status" value="3"/>
</dbReference>
<dbReference type="PANTHER" id="PTHR12086">
    <property type="entry name" value="EF-HAND DOMAIN C-TERMINAL CONTAINING PROTEIN"/>
    <property type="match status" value="1"/>
</dbReference>
<dbReference type="InterPro" id="IPR006602">
    <property type="entry name" value="DM10_dom"/>
</dbReference>
<dbReference type="PROSITE" id="PS51336">
    <property type="entry name" value="DM10"/>
    <property type="match status" value="2"/>
</dbReference>
<feature type="region of interest" description="Disordered" evidence="7">
    <location>
        <begin position="44"/>
        <end position="80"/>
    </location>
</feature>
<comment type="subcellular location">
    <subcellularLocation>
        <location evidence="1">Cell projection</location>
        <location evidence="1">Cilium</location>
    </subcellularLocation>
    <subcellularLocation>
        <location evidence="2">Cytoplasm</location>
        <location evidence="2">Cytoskeleton</location>
    </subcellularLocation>
</comment>
<keyword evidence="4" id="KW-0677">Repeat</keyword>
<reference evidence="9 10" key="1">
    <citation type="submission" date="2024-09" db="EMBL/GenBank/DDBJ databases">
        <title>Chromosome-scale assembly of Riccia sorocarpa.</title>
        <authorList>
            <person name="Paukszto L."/>
        </authorList>
    </citation>
    <scope>NUCLEOTIDE SEQUENCE [LARGE SCALE GENOMIC DNA]</scope>
    <source>
        <strain evidence="9">LP-2024</strain>
        <tissue evidence="9">Aerial parts of the thallus</tissue>
    </source>
</reference>
<dbReference type="AlphaFoldDB" id="A0ABD3GFQ8"/>
<keyword evidence="6" id="KW-0966">Cell projection</keyword>
<dbReference type="EMBL" id="JBJQOH010000008">
    <property type="protein sequence ID" value="KAL3677002.1"/>
    <property type="molecule type" value="Genomic_DNA"/>
</dbReference>
<sequence>MDLPAYTFVHPPEQPRRKSQNLNFTDGYPEVRSLDYRAAVRGQEAGHPPWSTTRLDIYKGYPPSVTPTRTQPPLEHNDSQENYDNSGACDACTDKTSGAQPRWLKYDKRVLRFYAYFKEGIGERRDENMRVRKCTLYYYLADGTVHIGEPRQDNSGIPQGIFLKRLKVPNGKGGLIGIEDFVCGKDILIFGHRFHIVSCDIFTRRFLLKHGYDMGEEEVTYPGEPLVNYRKSLEKVVTREVKDYAAKQFLELDGKVLRFFCLWDDRENIYGARRPYVFHYFLGDDTVEILEIQERNSGRSPFPMLLRRSRLPKVLPDELLGTNAGVGKDGSTTAQRMGNGGRQHDECDPSDAQIMAKGFLQDDEQRWKDFVLCLQIGGGCKPLGISCGQNKVLRFQYRKLVGHYCILWQFFLEDDSLSVFEPPARNSGCVNGRYMHRQPSQRKPGTLEAYVPQDFYVGARIELHDRLFDLIKADEWTLKFMEDNKEHFPVADYDQVRRKVEDQLRSLPADIKADLTKKIPESNLRCEDPGIAGPSSANVTPVDNTKQPVGNLLARAGVKLKQHELITLERNCGKQDSEFGDLQSLLKSLIEKAL</sequence>
<gene>
    <name evidence="9" type="ORF">R1sor_026950</name>
</gene>
<evidence type="ECO:0000256" key="2">
    <source>
        <dbReference type="ARBA" id="ARBA00004245"/>
    </source>
</evidence>
<evidence type="ECO:0000313" key="10">
    <source>
        <dbReference type="Proteomes" id="UP001633002"/>
    </source>
</evidence>
<dbReference type="PANTHER" id="PTHR12086:SF9">
    <property type="entry name" value="EF-HAND DOMAIN-CONTAINING PROTEIN 1"/>
    <property type="match status" value="1"/>
</dbReference>
<organism evidence="9 10">
    <name type="scientific">Riccia sorocarpa</name>
    <dbReference type="NCBI Taxonomy" id="122646"/>
    <lineage>
        <taxon>Eukaryota</taxon>
        <taxon>Viridiplantae</taxon>
        <taxon>Streptophyta</taxon>
        <taxon>Embryophyta</taxon>
        <taxon>Marchantiophyta</taxon>
        <taxon>Marchantiopsida</taxon>
        <taxon>Marchantiidae</taxon>
        <taxon>Marchantiales</taxon>
        <taxon>Ricciaceae</taxon>
        <taxon>Riccia</taxon>
    </lineage>
</organism>